<sequence length="347" mass="39799">MRPQRGDLRRRMTERVNRIMDPELRYHRGRDYTRAEIQAFEAELVETGADIGGGPYPVRHSVAFRGPEHPIEGPWLNGKLLDESPAPRPIAYADKNNFYHAHYYNQNPTDYYNEYPNYDFYSDSPDFSLRPPRRSNGYGYSRRYNAAQPRVQPQPPEQRQHQRQRRQPQPTQSQSRPRSRPRQMTQEELDAREERRAAYRLAVEEESAHATAMTIVRLDILADEERAAAAAAATAATPSTDATVVNDDDHNDGHVRRRTASAAEDKENANRDRPCSPNESSESESEEDGDVVWVNSEGVPFPPRDKEAERKERRARRALKKERLLAAQRDYPFNKGPLVCANGAAEC</sequence>
<dbReference type="VEuPathDB" id="FungiDB:CCM_09314"/>
<evidence type="ECO:0000313" key="2">
    <source>
        <dbReference type="EMBL" id="EGX88178.1"/>
    </source>
</evidence>
<feature type="compositionally biased region" description="Basic and acidic residues" evidence="1">
    <location>
        <begin position="263"/>
        <end position="274"/>
    </location>
</feature>
<dbReference type="Proteomes" id="UP000001610">
    <property type="component" value="Unassembled WGS sequence"/>
</dbReference>
<evidence type="ECO:0000256" key="1">
    <source>
        <dbReference type="SAM" id="MobiDB-lite"/>
    </source>
</evidence>
<feature type="compositionally biased region" description="Low complexity" evidence="1">
    <location>
        <begin position="134"/>
        <end position="151"/>
    </location>
</feature>
<dbReference type="InParanoid" id="G3JU24"/>
<gene>
    <name evidence="2" type="ORF">CCM_09314</name>
</gene>
<feature type="compositionally biased region" description="Low complexity" evidence="1">
    <location>
        <begin position="232"/>
        <end position="245"/>
    </location>
</feature>
<dbReference type="OrthoDB" id="4870869at2759"/>
<accession>G3JU24</accession>
<dbReference type="KEGG" id="cmt:CCM_09314"/>
<proteinExistence type="predicted"/>
<dbReference type="EMBL" id="JH126406">
    <property type="protein sequence ID" value="EGX88178.1"/>
    <property type="molecule type" value="Genomic_DNA"/>
</dbReference>
<dbReference type="RefSeq" id="XP_006674511.1">
    <property type="nucleotide sequence ID" value="XM_006674448.1"/>
</dbReference>
<feature type="region of interest" description="Disordered" evidence="1">
    <location>
        <begin position="122"/>
        <end position="192"/>
    </location>
</feature>
<feature type="compositionally biased region" description="Basic and acidic residues" evidence="1">
    <location>
        <begin position="303"/>
        <end position="312"/>
    </location>
</feature>
<feature type="region of interest" description="Disordered" evidence="1">
    <location>
        <begin position="232"/>
        <end position="317"/>
    </location>
</feature>
<feature type="compositionally biased region" description="Low complexity" evidence="1">
    <location>
        <begin position="167"/>
        <end position="176"/>
    </location>
</feature>
<organism evidence="2 3">
    <name type="scientific">Cordyceps militaris (strain CM01)</name>
    <name type="common">Caterpillar fungus</name>
    <dbReference type="NCBI Taxonomy" id="983644"/>
    <lineage>
        <taxon>Eukaryota</taxon>
        <taxon>Fungi</taxon>
        <taxon>Dikarya</taxon>
        <taxon>Ascomycota</taxon>
        <taxon>Pezizomycotina</taxon>
        <taxon>Sordariomycetes</taxon>
        <taxon>Hypocreomycetidae</taxon>
        <taxon>Hypocreales</taxon>
        <taxon>Cordycipitaceae</taxon>
        <taxon>Cordyceps</taxon>
    </lineage>
</organism>
<evidence type="ECO:0000313" key="3">
    <source>
        <dbReference type="Proteomes" id="UP000001610"/>
    </source>
</evidence>
<name>G3JU24_CORMM</name>
<keyword evidence="3" id="KW-1185">Reference proteome</keyword>
<dbReference type="AlphaFoldDB" id="G3JU24"/>
<reference evidence="2 3" key="1">
    <citation type="journal article" date="2011" name="Genome Biol.">
        <title>Genome sequence of the insect pathogenic fungus Cordyceps militaris, a valued traditional Chinese medicine.</title>
        <authorList>
            <person name="Zheng P."/>
            <person name="Xia Y."/>
            <person name="Xiao G."/>
            <person name="Xiong C."/>
            <person name="Hu X."/>
            <person name="Zhang S."/>
            <person name="Zheng H."/>
            <person name="Huang Y."/>
            <person name="Zhou Y."/>
            <person name="Wang S."/>
            <person name="Zhao G.P."/>
            <person name="Liu X."/>
            <person name="St Leger R.J."/>
            <person name="Wang C."/>
        </authorList>
    </citation>
    <scope>NUCLEOTIDE SEQUENCE [LARGE SCALE GENOMIC DNA]</scope>
    <source>
        <strain evidence="2 3">CM01</strain>
    </source>
</reference>
<feature type="compositionally biased region" description="Acidic residues" evidence="1">
    <location>
        <begin position="281"/>
        <end position="290"/>
    </location>
</feature>
<protein>
    <submittedName>
        <fullName evidence="2">Uncharacterized protein</fullName>
    </submittedName>
</protein>
<dbReference type="GeneID" id="18171317"/>
<dbReference type="OMA" id="HATAMTI"/>
<dbReference type="HOGENOM" id="CLU_799302_0_0_1"/>